<dbReference type="SUPFAM" id="SSF81891">
    <property type="entry name" value="Poly A polymerase C-terminal region-like"/>
    <property type="match status" value="1"/>
</dbReference>
<accession>A0A2M8PA65</accession>
<feature type="non-terminal residue" evidence="1">
    <location>
        <position position="1"/>
    </location>
</feature>
<name>A0A2M8PA65_9CHLR</name>
<dbReference type="EMBL" id="PGTM01000403">
    <property type="protein sequence ID" value="PJF34417.1"/>
    <property type="molecule type" value="Genomic_DNA"/>
</dbReference>
<protein>
    <submittedName>
        <fullName evidence="1">[cytidine(C)-cytidine(C)-adenosine (A)]-adding enzyme</fullName>
    </submittedName>
</protein>
<proteinExistence type="predicted"/>
<dbReference type="AlphaFoldDB" id="A0A2M8PA65"/>
<gene>
    <name evidence="1" type="ORF">CUN49_15765</name>
</gene>
<comment type="caution">
    <text evidence="1">The sequence shown here is derived from an EMBL/GenBank/DDBJ whole genome shotgun (WGS) entry which is preliminary data.</text>
</comment>
<evidence type="ECO:0000313" key="2">
    <source>
        <dbReference type="Proteomes" id="UP000229681"/>
    </source>
</evidence>
<organism evidence="1 2">
    <name type="scientific">Candidatus Thermofonsia Clade 1 bacterium</name>
    <dbReference type="NCBI Taxonomy" id="2364210"/>
    <lineage>
        <taxon>Bacteria</taxon>
        <taxon>Bacillati</taxon>
        <taxon>Chloroflexota</taxon>
        <taxon>Candidatus Thermofontia</taxon>
        <taxon>Candidatus Thermofonsia Clade 1</taxon>
    </lineage>
</organism>
<reference evidence="1 2" key="1">
    <citation type="submission" date="2017-11" db="EMBL/GenBank/DDBJ databases">
        <title>Evolution of Phototrophy in the Chloroflexi Phylum Driven by Horizontal Gene Transfer.</title>
        <authorList>
            <person name="Ward L.M."/>
            <person name="Hemp J."/>
            <person name="Shih P.M."/>
            <person name="Mcglynn S.E."/>
            <person name="Fischer W."/>
        </authorList>
    </citation>
    <scope>NUCLEOTIDE SEQUENCE [LARGE SCALE GENOMIC DNA]</scope>
    <source>
        <strain evidence="1">JP3_13</strain>
    </source>
</reference>
<evidence type="ECO:0000313" key="1">
    <source>
        <dbReference type="EMBL" id="PJF34417.1"/>
    </source>
</evidence>
<sequence>GTTLMEALKLAPSRLVGQLLEQIAEAQASGEINTPEEALELARRLRTNTDAAQG</sequence>
<dbReference type="Proteomes" id="UP000229681">
    <property type="component" value="Unassembled WGS sequence"/>
</dbReference>